<gene>
    <name evidence="2" type="ORF">SCHPADRAFT_892443</name>
</gene>
<evidence type="ECO:0000256" key="1">
    <source>
        <dbReference type="SAM" id="MobiDB-lite"/>
    </source>
</evidence>
<dbReference type="Proteomes" id="UP000053477">
    <property type="component" value="Unassembled WGS sequence"/>
</dbReference>
<reference evidence="2 3" key="1">
    <citation type="submission" date="2015-04" db="EMBL/GenBank/DDBJ databases">
        <title>Complete genome sequence of Schizopora paradoxa KUC8140, a cosmopolitan wood degrader in East Asia.</title>
        <authorList>
            <consortium name="DOE Joint Genome Institute"/>
            <person name="Min B."/>
            <person name="Park H."/>
            <person name="Jang Y."/>
            <person name="Kim J.-J."/>
            <person name="Kim K.H."/>
            <person name="Pangilinan J."/>
            <person name="Lipzen A."/>
            <person name="Riley R."/>
            <person name="Grigoriev I.V."/>
            <person name="Spatafora J.W."/>
            <person name="Choi I.-G."/>
        </authorList>
    </citation>
    <scope>NUCLEOTIDE SEQUENCE [LARGE SCALE GENOMIC DNA]</scope>
    <source>
        <strain evidence="2 3">KUC8140</strain>
    </source>
</reference>
<accession>A0A0H2RZS6</accession>
<dbReference type="AlphaFoldDB" id="A0A0H2RZS6"/>
<organism evidence="2 3">
    <name type="scientific">Schizopora paradoxa</name>
    <dbReference type="NCBI Taxonomy" id="27342"/>
    <lineage>
        <taxon>Eukaryota</taxon>
        <taxon>Fungi</taxon>
        <taxon>Dikarya</taxon>
        <taxon>Basidiomycota</taxon>
        <taxon>Agaricomycotina</taxon>
        <taxon>Agaricomycetes</taxon>
        <taxon>Hymenochaetales</taxon>
        <taxon>Schizoporaceae</taxon>
        <taxon>Schizopora</taxon>
    </lineage>
</organism>
<name>A0A0H2RZS6_9AGAM</name>
<dbReference type="EMBL" id="KQ086030">
    <property type="protein sequence ID" value="KLO10281.1"/>
    <property type="molecule type" value="Genomic_DNA"/>
</dbReference>
<evidence type="ECO:0000313" key="2">
    <source>
        <dbReference type="EMBL" id="KLO10281.1"/>
    </source>
</evidence>
<evidence type="ECO:0000313" key="3">
    <source>
        <dbReference type="Proteomes" id="UP000053477"/>
    </source>
</evidence>
<dbReference type="InParanoid" id="A0A0H2RZS6"/>
<keyword evidence="3" id="KW-1185">Reference proteome</keyword>
<protein>
    <submittedName>
        <fullName evidence="2">Uncharacterized protein</fullName>
    </submittedName>
</protein>
<feature type="region of interest" description="Disordered" evidence="1">
    <location>
        <begin position="77"/>
        <end position="97"/>
    </location>
</feature>
<feature type="compositionally biased region" description="Low complexity" evidence="1">
    <location>
        <begin position="86"/>
        <end position="97"/>
    </location>
</feature>
<sequence length="649" mass="72857">MLSTLRQTGHELQLHAVASSVQPDDDDDGFRYGDDDGDLWRSAACSHSELFNSHGPFVVSSSACAYLDIIENEPSSSSYLPHNIDSDPSSSSSREPSIYSEWSSNYTMSDLPGPGRILGNLYSTAGAALERSLARGVAWLAQRKEAKRRAEAWVKESGREVRAKRVVEVVVEGENGEVGRRKWTTSTAQEGEIAVYWDDDKDGWGVQSRVEDEVRTGVDICADLRKDDTTSWKDSGRKEDVRRDATARSQVEEDASIFLASAFRSPEPRAFEDNEDSVYSSRLIEEAEEMLAEQWQAMSRSNSSDDNTRVCEVLLKYAGSPIPAIQSKAYDAIVRCVIFYPPFLHVFESCCTNGISQSQPSASSDKGCKRSLHLYTSAWTRPRTNYDAAWRYQHRLVLTCLHSYTLHTFFDHFRLAQAWNSEHALSEFEGLLLHCRSASELAIAVKVIARYWNGSGNYDQFFPSTQSSRDAYDHFSRLGLSTIFDDESNASSSKALVKLAAGIRSRFEVAACLRSTASCDFASDDVYFDRLVQYFISGIWEALSKSGDRLSDDKSSVSDGVEDGHQQLPPAVCADVYVVYSMARSTVGKTLTPDAFHRYHRNSWKEECLEQAYCDGEWRMSSIVFEKLTKLEDVYGKDVLEAFLPVKHW</sequence>
<proteinExistence type="predicted"/>